<organism evidence="2">
    <name type="scientific">Phage sp. ctfRs3</name>
    <dbReference type="NCBI Taxonomy" id="2826751"/>
    <lineage>
        <taxon>Viruses</taxon>
    </lineage>
</organism>
<reference evidence="2" key="1">
    <citation type="journal article" date="2021" name="Proc. Natl. Acad. Sci. U.S.A.">
        <title>A Catalog of Tens of Thousands of Viruses from Human Metagenomes Reveals Hidden Associations with Chronic Diseases.</title>
        <authorList>
            <person name="Tisza M.J."/>
            <person name="Buck C.B."/>
        </authorList>
    </citation>
    <scope>NUCLEOTIDE SEQUENCE</scope>
    <source>
        <strain evidence="2">CtfRs3</strain>
    </source>
</reference>
<feature type="compositionally biased region" description="Basic and acidic residues" evidence="1">
    <location>
        <begin position="144"/>
        <end position="157"/>
    </location>
</feature>
<feature type="compositionally biased region" description="Basic and acidic residues" evidence="1">
    <location>
        <begin position="1"/>
        <end position="46"/>
    </location>
</feature>
<sequence>MDEKKKLTDEEEKKTPDTHEEKKDESKAEEKPADKADENSADKEQPAVDDSQADENGEGADKPAEDKQEQPSEDKSDKQDNAENAPDEKDQEILRLKTQIAAMQLGIKPDCIEDAVAVAESYVRNGSQQDINAALSAVVKKYPDMKGEGGKKSDGKKQGGFKVGAGSSDTDEKKPQSKPTAQKRWNKFK</sequence>
<accession>A0A8S5QVL2</accession>
<feature type="compositionally biased region" description="Basic and acidic residues" evidence="1">
    <location>
        <begin position="59"/>
        <end position="93"/>
    </location>
</feature>
<dbReference type="EMBL" id="BK015736">
    <property type="protein sequence ID" value="DAE22692.1"/>
    <property type="molecule type" value="Genomic_DNA"/>
</dbReference>
<feature type="region of interest" description="Disordered" evidence="1">
    <location>
        <begin position="144"/>
        <end position="189"/>
    </location>
</feature>
<evidence type="ECO:0000256" key="1">
    <source>
        <dbReference type="SAM" id="MobiDB-lite"/>
    </source>
</evidence>
<feature type="region of interest" description="Disordered" evidence="1">
    <location>
        <begin position="1"/>
        <end position="93"/>
    </location>
</feature>
<evidence type="ECO:0000313" key="2">
    <source>
        <dbReference type="EMBL" id="DAE22692.1"/>
    </source>
</evidence>
<name>A0A8S5QVL2_9VIRU</name>
<proteinExistence type="predicted"/>
<protein>
    <submittedName>
        <fullName evidence="2">Uncharacterized protein</fullName>
    </submittedName>
</protein>